<accession>A0A369A0R5</accession>
<reference evidence="2 3" key="1">
    <citation type="submission" date="2018-07" db="EMBL/GenBank/DDBJ databases">
        <title>Genomic Encyclopedia of Type Strains, Phase III (KMG-III): the genomes of soil and plant-associated and newly described type strains.</title>
        <authorList>
            <person name="Whitman W."/>
        </authorList>
    </citation>
    <scope>NUCLEOTIDE SEQUENCE [LARGE SCALE GENOMIC DNA]</scope>
    <source>
        <strain evidence="2 3">CECT 7731</strain>
    </source>
</reference>
<dbReference type="NCBIfam" id="TIGR01764">
    <property type="entry name" value="excise"/>
    <property type="match status" value="1"/>
</dbReference>
<evidence type="ECO:0000259" key="1">
    <source>
        <dbReference type="Pfam" id="PF12728"/>
    </source>
</evidence>
<dbReference type="Pfam" id="PF12728">
    <property type="entry name" value="HTH_17"/>
    <property type="match status" value="1"/>
</dbReference>
<dbReference type="RefSeq" id="WP_114412116.1">
    <property type="nucleotide sequence ID" value="NZ_JBQDNF010000089.1"/>
</dbReference>
<dbReference type="InterPro" id="IPR041657">
    <property type="entry name" value="HTH_17"/>
</dbReference>
<evidence type="ECO:0000313" key="2">
    <source>
        <dbReference type="EMBL" id="RCX01956.1"/>
    </source>
</evidence>
<gene>
    <name evidence="2" type="ORF">DFP77_1162</name>
</gene>
<name>A0A369A0R5_9GAMM</name>
<comment type="caution">
    <text evidence="2">The sequence shown here is derived from an EMBL/GenBank/DDBJ whole genome shotgun (WGS) entry which is preliminary data.</text>
</comment>
<dbReference type="GO" id="GO:0003677">
    <property type="term" value="F:DNA binding"/>
    <property type="evidence" value="ECO:0007669"/>
    <property type="project" value="InterPro"/>
</dbReference>
<evidence type="ECO:0000313" key="3">
    <source>
        <dbReference type="Proteomes" id="UP000253506"/>
    </source>
</evidence>
<dbReference type="AlphaFoldDB" id="A0A369A0R5"/>
<dbReference type="EMBL" id="QPJQ01000016">
    <property type="protein sequence ID" value="RCX01956.1"/>
    <property type="molecule type" value="Genomic_DNA"/>
</dbReference>
<dbReference type="InterPro" id="IPR010093">
    <property type="entry name" value="SinI_DNA-bd"/>
</dbReference>
<dbReference type="OrthoDB" id="26212at2"/>
<organism evidence="2 3">
    <name type="scientific">Marinomonas foliarum</name>
    <dbReference type="NCBI Taxonomy" id="491950"/>
    <lineage>
        <taxon>Bacteria</taxon>
        <taxon>Pseudomonadati</taxon>
        <taxon>Pseudomonadota</taxon>
        <taxon>Gammaproteobacteria</taxon>
        <taxon>Oceanospirillales</taxon>
        <taxon>Oceanospirillaceae</taxon>
        <taxon>Marinomonas</taxon>
    </lineage>
</organism>
<protein>
    <submittedName>
        <fullName evidence="2">Excisionase family DNA binding protein</fullName>
    </submittedName>
</protein>
<feature type="domain" description="Helix-turn-helix" evidence="1">
    <location>
        <begin position="88"/>
        <end position="130"/>
    </location>
</feature>
<dbReference type="Proteomes" id="UP000253506">
    <property type="component" value="Unassembled WGS sequence"/>
</dbReference>
<sequence length="155" mass="17405">MIKTRLNVEPDVSAIMRAQQYLTQHQADLDKLKIDVLLKNGQKAEFEVPTLTLDVLVQALSQLAKNGNSENFEVQQIDPNQMVSPAIAAKYLGMSRPKVTGYILAGQIPSMKVGTHHRVKMADVMLFREKLSNAKMSRDETLSLIANFEQESDFM</sequence>
<proteinExistence type="predicted"/>